<name>A0ABY2DEV7_9ACTN</name>
<evidence type="ECO:0000313" key="2">
    <source>
        <dbReference type="EMBL" id="TDB91040.1"/>
    </source>
</evidence>
<evidence type="ECO:0000313" key="3">
    <source>
        <dbReference type="Proteomes" id="UP000295626"/>
    </source>
</evidence>
<feature type="non-terminal residue" evidence="2">
    <location>
        <position position="397"/>
    </location>
</feature>
<evidence type="ECO:0000256" key="1">
    <source>
        <dbReference type="SAM" id="MobiDB-lite"/>
    </source>
</evidence>
<sequence>MRGTQVAALRDGVPAGLPDALDVVAGFDEALVRGFARVGEQDAAALAALAGALAGTPLGDPVAEAAGKVTAGSVTADHLAVLAGARSALLGAAHDALLGQLDAALGRDRSPWPVTDPAGTPAGPEPAAGPAAGARAWLHEVAVTGWRGVDHDVLTAAGTPIETALAVPGLRRLAVLLDGLAAELRASVPVGTMPQVPARRWADLWARGMLLTQAAPPAAPGTVAVSGRLLPLGVDLHEHDTAVQAQVHAVLEPADGGPPRLVRTTVGAAKVDTIVGPAVWGLLRACPVLLTALAQRRAVTVTDVPLHGGDLLWDDGRARLGEPADPFATARVLLGPATAAPTAPLDRHPVAIAEPVLVEGRVVRDDAGPLTVDLDGHPVAVDTARLPAGGPLTPDLV</sequence>
<dbReference type="Proteomes" id="UP000295626">
    <property type="component" value="Unassembled WGS sequence"/>
</dbReference>
<feature type="compositionally biased region" description="Low complexity" evidence="1">
    <location>
        <begin position="117"/>
        <end position="130"/>
    </location>
</feature>
<evidence type="ECO:0008006" key="4">
    <source>
        <dbReference type="Google" id="ProtNLM"/>
    </source>
</evidence>
<proteinExistence type="predicted"/>
<gene>
    <name evidence="2" type="ORF">E1091_13920</name>
</gene>
<keyword evidence="3" id="KW-1185">Reference proteome</keyword>
<protein>
    <recommendedName>
        <fullName evidence="4">DUF222 domain-containing protein</fullName>
    </recommendedName>
</protein>
<accession>A0ABY2DEV7</accession>
<reference evidence="2 3" key="1">
    <citation type="submission" date="2019-02" db="EMBL/GenBank/DDBJ databases">
        <title>Draft genome sequences of novel Actinobacteria.</title>
        <authorList>
            <person name="Sahin N."/>
            <person name="Ay H."/>
            <person name="Saygin H."/>
        </authorList>
    </citation>
    <scope>NUCLEOTIDE SEQUENCE [LARGE SCALE GENOMIC DNA]</scope>
    <source>
        <strain evidence="2 3">JCM 30529</strain>
    </source>
</reference>
<feature type="region of interest" description="Disordered" evidence="1">
    <location>
        <begin position="108"/>
        <end position="130"/>
    </location>
</feature>
<dbReference type="EMBL" id="SMKE01000537">
    <property type="protein sequence ID" value="TDB91040.1"/>
    <property type="molecule type" value="Genomic_DNA"/>
</dbReference>
<comment type="caution">
    <text evidence="2">The sequence shown here is derived from an EMBL/GenBank/DDBJ whole genome shotgun (WGS) entry which is preliminary data.</text>
</comment>
<organism evidence="2 3">
    <name type="scientific">Micromonospora fluostatini</name>
    <dbReference type="NCBI Taxonomy" id="1629071"/>
    <lineage>
        <taxon>Bacteria</taxon>
        <taxon>Bacillati</taxon>
        <taxon>Actinomycetota</taxon>
        <taxon>Actinomycetes</taxon>
        <taxon>Micromonosporales</taxon>
        <taxon>Micromonosporaceae</taxon>
        <taxon>Micromonospora</taxon>
    </lineage>
</organism>